<dbReference type="PRINTS" id="PR00080">
    <property type="entry name" value="SDRFAMILY"/>
</dbReference>
<protein>
    <submittedName>
        <fullName evidence="4">Short-chain dehydrogenase/reductase SDR</fullName>
    </submittedName>
</protein>
<evidence type="ECO:0000313" key="4">
    <source>
        <dbReference type="EMBL" id="AHG89298.1"/>
    </source>
</evidence>
<dbReference type="PIRSF" id="PIRSF000126">
    <property type="entry name" value="11-beta-HSD1"/>
    <property type="match status" value="1"/>
</dbReference>
<evidence type="ECO:0000313" key="5">
    <source>
        <dbReference type="Proteomes" id="UP000019151"/>
    </source>
</evidence>
<dbReference type="InterPro" id="IPR036291">
    <property type="entry name" value="NAD(P)-bd_dom_sf"/>
</dbReference>
<dbReference type="RefSeq" id="WP_025410802.1">
    <property type="nucleotide sequence ID" value="NZ_CP007128.1"/>
</dbReference>
<dbReference type="Proteomes" id="UP000019151">
    <property type="component" value="Chromosome"/>
</dbReference>
<dbReference type="PANTHER" id="PTHR44196">
    <property type="entry name" value="DEHYDROGENASE/REDUCTASE SDR FAMILY MEMBER 7B"/>
    <property type="match status" value="1"/>
</dbReference>
<dbReference type="Pfam" id="PF00106">
    <property type="entry name" value="adh_short"/>
    <property type="match status" value="1"/>
</dbReference>
<gene>
    <name evidence="4" type="ORF">J421_1761</name>
</gene>
<dbReference type="PANTHER" id="PTHR44196:SF2">
    <property type="entry name" value="SHORT-CHAIN DEHYDROGENASE-RELATED"/>
    <property type="match status" value="1"/>
</dbReference>
<keyword evidence="2" id="KW-0560">Oxidoreductase</keyword>
<sequence>MAQQQTGPHPLAVVTGASSGIGLELARVFAEHGYDLVICAEDDGITGAAVELRATGARVDAVRADLATAYGVDRLYDRVRQIGAVDALAINAGVGVGGAFVDNDLAEELRLIDLNVVSVVRLAKYMVKDMVARGEGRILFTSSIAAEMPAPFLAVYGASKAFVQSFAEALRNEVKDTNVVITALQPGPTDTNFFERAHMMDTKAATGSKSDPATVARAAFDALMKGKDHVVVGAKNKVQSTLAQVLPETVTAEMHRKQTEPGSADR</sequence>
<comment type="similarity">
    <text evidence="1 3">Belongs to the short-chain dehydrogenases/reductases (SDR) family.</text>
</comment>
<reference evidence="4 5" key="1">
    <citation type="journal article" date="2014" name="Genome Announc.">
        <title>Genome Sequence and Methylome of Soil Bacterium Gemmatirosa kalamazoonensis KBS708T, a Member of the Rarely Cultivated Gemmatimonadetes Phylum.</title>
        <authorList>
            <person name="Debruyn J.M."/>
            <person name="Radosevich M."/>
            <person name="Wommack K.E."/>
            <person name="Polson S.W."/>
            <person name="Hauser L.J."/>
            <person name="Fawaz M.N."/>
            <person name="Korlach J."/>
            <person name="Tsai Y.C."/>
        </authorList>
    </citation>
    <scope>NUCLEOTIDE SEQUENCE [LARGE SCALE GENOMIC DNA]</scope>
    <source>
        <strain evidence="4 5">KBS708</strain>
    </source>
</reference>
<dbReference type="STRING" id="861299.J421_1761"/>
<dbReference type="SUPFAM" id="SSF51735">
    <property type="entry name" value="NAD(P)-binding Rossmann-fold domains"/>
    <property type="match status" value="1"/>
</dbReference>
<dbReference type="AlphaFoldDB" id="W0RIR9"/>
<dbReference type="PATRIC" id="fig|861299.3.peg.1790"/>
<accession>W0RIR9</accession>
<evidence type="ECO:0000256" key="2">
    <source>
        <dbReference type="ARBA" id="ARBA00023002"/>
    </source>
</evidence>
<dbReference type="InterPro" id="IPR020904">
    <property type="entry name" value="Sc_DH/Rdtase_CS"/>
</dbReference>
<dbReference type="HOGENOM" id="CLU_010194_2_1_0"/>
<dbReference type="EMBL" id="CP007128">
    <property type="protein sequence ID" value="AHG89298.1"/>
    <property type="molecule type" value="Genomic_DNA"/>
</dbReference>
<organism evidence="4 5">
    <name type="scientific">Gemmatirosa kalamazoonensis</name>
    <dbReference type="NCBI Taxonomy" id="861299"/>
    <lineage>
        <taxon>Bacteria</taxon>
        <taxon>Pseudomonadati</taxon>
        <taxon>Gemmatimonadota</taxon>
        <taxon>Gemmatimonadia</taxon>
        <taxon>Gemmatimonadales</taxon>
        <taxon>Gemmatimonadaceae</taxon>
        <taxon>Gemmatirosa</taxon>
    </lineage>
</organism>
<dbReference type="GO" id="GO:0016020">
    <property type="term" value="C:membrane"/>
    <property type="evidence" value="ECO:0007669"/>
    <property type="project" value="TreeGrafter"/>
</dbReference>
<evidence type="ECO:0000256" key="3">
    <source>
        <dbReference type="RuleBase" id="RU000363"/>
    </source>
</evidence>
<dbReference type="Gene3D" id="3.40.50.720">
    <property type="entry name" value="NAD(P)-binding Rossmann-like Domain"/>
    <property type="match status" value="1"/>
</dbReference>
<evidence type="ECO:0000256" key="1">
    <source>
        <dbReference type="ARBA" id="ARBA00006484"/>
    </source>
</evidence>
<dbReference type="KEGG" id="gba:J421_1761"/>
<dbReference type="GO" id="GO:0016491">
    <property type="term" value="F:oxidoreductase activity"/>
    <property type="evidence" value="ECO:0007669"/>
    <property type="project" value="UniProtKB-KW"/>
</dbReference>
<dbReference type="PRINTS" id="PR00081">
    <property type="entry name" value="GDHRDH"/>
</dbReference>
<dbReference type="PROSITE" id="PS00061">
    <property type="entry name" value="ADH_SHORT"/>
    <property type="match status" value="1"/>
</dbReference>
<dbReference type="eggNOG" id="COG0300">
    <property type="taxonomic scope" value="Bacteria"/>
</dbReference>
<keyword evidence="5" id="KW-1185">Reference proteome</keyword>
<proteinExistence type="inferred from homology"/>
<name>W0RIR9_9BACT</name>
<dbReference type="InterPro" id="IPR002347">
    <property type="entry name" value="SDR_fam"/>
</dbReference>
<dbReference type="InParanoid" id="W0RIR9"/>
<dbReference type="OrthoDB" id="9808814at2"/>
<dbReference type="CDD" id="cd05233">
    <property type="entry name" value="SDR_c"/>
    <property type="match status" value="1"/>
</dbReference>